<dbReference type="InterPro" id="IPR036397">
    <property type="entry name" value="RNaseH_sf"/>
</dbReference>
<reference evidence="1 2" key="1">
    <citation type="journal article" date="2014" name="Nat. Genet.">
        <title>Genome and transcriptome of the porcine whipworm Trichuris suis.</title>
        <authorList>
            <person name="Jex A.R."/>
            <person name="Nejsum P."/>
            <person name="Schwarz E.M."/>
            <person name="Hu L."/>
            <person name="Young N.D."/>
            <person name="Hall R.S."/>
            <person name="Korhonen P.K."/>
            <person name="Liao S."/>
            <person name="Thamsborg S."/>
            <person name="Xia J."/>
            <person name="Xu P."/>
            <person name="Wang S."/>
            <person name="Scheerlinck J.P."/>
            <person name="Hofmann A."/>
            <person name="Sternberg P.W."/>
            <person name="Wang J."/>
            <person name="Gasser R.B."/>
        </authorList>
    </citation>
    <scope>NUCLEOTIDE SEQUENCE [LARGE SCALE GENOMIC DNA]</scope>
    <source>
        <strain evidence="1">DCEP-RM93M</strain>
    </source>
</reference>
<dbReference type="PANTHER" id="PTHR46060">
    <property type="entry name" value="MARINER MOS1 TRANSPOSASE-LIKE PROTEIN"/>
    <property type="match status" value="1"/>
</dbReference>
<evidence type="ECO:0000313" key="1">
    <source>
        <dbReference type="EMBL" id="KFD53754.1"/>
    </source>
</evidence>
<dbReference type="GO" id="GO:0003676">
    <property type="term" value="F:nucleic acid binding"/>
    <property type="evidence" value="ECO:0007669"/>
    <property type="project" value="InterPro"/>
</dbReference>
<dbReference type="AlphaFoldDB" id="A0A085M958"/>
<evidence type="ECO:0000313" key="2">
    <source>
        <dbReference type="Proteomes" id="UP000030764"/>
    </source>
</evidence>
<organism evidence="1 2">
    <name type="scientific">Trichuris suis</name>
    <name type="common">pig whipworm</name>
    <dbReference type="NCBI Taxonomy" id="68888"/>
    <lineage>
        <taxon>Eukaryota</taxon>
        <taxon>Metazoa</taxon>
        <taxon>Ecdysozoa</taxon>
        <taxon>Nematoda</taxon>
        <taxon>Enoplea</taxon>
        <taxon>Dorylaimia</taxon>
        <taxon>Trichinellida</taxon>
        <taxon>Trichuridae</taxon>
        <taxon>Trichuris</taxon>
    </lineage>
</organism>
<dbReference type="PANTHER" id="PTHR46060:SF3">
    <property type="entry name" value="PROTEIN GVQW3"/>
    <property type="match status" value="1"/>
</dbReference>
<gene>
    <name evidence="1" type="ORF">M513_05260</name>
</gene>
<sequence length="120" mass="13711">MSNDYAPKPETFWLALADRNTPLLLHDNARPYTADKAQKMLEELGINFVRHRAHSADLSPTNYQSFKPLNCISTRTCTERWKDKNVFHPVVLISTNQTHSKDKRKNCNNIILKESSPSAG</sequence>
<proteinExistence type="predicted"/>
<accession>A0A085M958</accession>
<name>A0A085M958_9BILA</name>
<dbReference type="InterPro" id="IPR052709">
    <property type="entry name" value="Transposase-MT_Hybrid"/>
</dbReference>
<keyword evidence="2" id="KW-1185">Reference proteome</keyword>
<dbReference type="Proteomes" id="UP000030764">
    <property type="component" value="Unassembled WGS sequence"/>
</dbReference>
<dbReference type="EMBL" id="KL363213">
    <property type="protein sequence ID" value="KFD53754.1"/>
    <property type="molecule type" value="Genomic_DNA"/>
</dbReference>
<protein>
    <submittedName>
        <fullName evidence="1">Uncharacterized protein</fullName>
    </submittedName>
</protein>
<dbReference type="Gene3D" id="3.30.420.10">
    <property type="entry name" value="Ribonuclease H-like superfamily/Ribonuclease H"/>
    <property type="match status" value="1"/>
</dbReference>